<evidence type="ECO:0000256" key="6">
    <source>
        <dbReference type="ARBA" id="ARBA00022989"/>
    </source>
</evidence>
<keyword evidence="7 8" id="KW-0472">Membrane</keyword>
<organism evidence="9 10">
    <name type="scientific">Ornithinimicrobium cryptoxanthini</name>
    <dbReference type="NCBI Taxonomy" id="2934161"/>
    <lineage>
        <taxon>Bacteria</taxon>
        <taxon>Bacillati</taxon>
        <taxon>Actinomycetota</taxon>
        <taxon>Actinomycetes</taxon>
        <taxon>Micrococcales</taxon>
        <taxon>Ornithinimicrobiaceae</taxon>
        <taxon>Ornithinimicrobium</taxon>
    </lineage>
</organism>
<dbReference type="EMBL" id="CP099490">
    <property type="protein sequence ID" value="USQ75230.1"/>
    <property type="molecule type" value="Genomic_DNA"/>
</dbReference>
<comment type="similarity">
    <text evidence="2 8">Belongs to the 4-toluene sulfonate uptake permease (TSUP) (TC 2.A.102) family.</text>
</comment>
<evidence type="ECO:0000256" key="3">
    <source>
        <dbReference type="ARBA" id="ARBA00022448"/>
    </source>
</evidence>
<evidence type="ECO:0000313" key="10">
    <source>
        <dbReference type="Proteomes" id="UP001056535"/>
    </source>
</evidence>
<feature type="transmembrane region" description="Helical" evidence="8">
    <location>
        <begin position="193"/>
        <end position="212"/>
    </location>
</feature>
<keyword evidence="3" id="KW-0813">Transport</keyword>
<evidence type="ECO:0000256" key="2">
    <source>
        <dbReference type="ARBA" id="ARBA00009142"/>
    </source>
</evidence>
<evidence type="ECO:0000256" key="1">
    <source>
        <dbReference type="ARBA" id="ARBA00004651"/>
    </source>
</evidence>
<feature type="transmembrane region" description="Helical" evidence="8">
    <location>
        <begin position="224"/>
        <end position="242"/>
    </location>
</feature>
<keyword evidence="6 8" id="KW-1133">Transmembrane helix</keyword>
<dbReference type="RefSeq" id="WP_252619455.1">
    <property type="nucleotide sequence ID" value="NZ_CP099490.1"/>
</dbReference>
<evidence type="ECO:0000256" key="5">
    <source>
        <dbReference type="ARBA" id="ARBA00022692"/>
    </source>
</evidence>
<comment type="subcellular location">
    <subcellularLocation>
        <location evidence="1 8">Cell membrane</location>
        <topology evidence="1 8">Multi-pass membrane protein</topology>
    </subcellularLocation>
</comment>
<evidence type="ECO:0000256" key="7">
    <source>
        <dbReference type="ARBA" id="ARBA00023136"/>
    </source>
</evidence>
<dbReference type="Pfam" id="PF01925">
    <property type="entry name" value="TauE"/>
    <property type="match status" value="1"/>
</dbReference>
<evidence type="ECO:0000256" key="4">
    <source>
        <dbReference type="ARBA" id="ARBA00022475"/>
    </source>
</evidence>
<keyword evidence="5 8" id="KW-0812">Transmembrane</keyword>
<keyword evidence="4 8" id="KW-1003">Cell membrane</keyword>
<sequence length="243" mass="25492">MIFGVPLWALGVIALALLVGTLVQGLVGLGLGLVGAPIATLVAPELMPGLLLCTAALVPLLHLARNRKEIDWRGLAWALPARMPGTALGVWLVAVFTVQQLSVAVGLMVLAAVLLTWHTVTVPITPTTLVGAGIISGVTSTATSIGGPPIAILYQHRSPVQIRSTLAVYFVLGAVFSLTGLGVTGQLEAREVWLALLLVPFLLAGFWLSHHVDRRVPPARIRNIMLLVCAASALVLLVRSLAT</sequence>
<evidence type="ECO:0000256" key="8">
    <source>
        <dbReference type="RuleBase" id="RU363041"/>
    </source>
</evidence>
<feature type="transmembrane region" description="Helical" evidence="8">
    <location>
        <begin position="46"/>
        <end position="64"/>
    </location>
</feature>
<dbReference type="InterPro" id="IPR052017">
    <property type="entry name" value="TSUP"/>
</dbReference>
<dbReference type="PANTHER" id="PTHR30269">
    <property type="entry name" value="TRANSMEMBRANE PROTEIN YFCA"/>
    <property type="match status" value="1"/>
</dbReference>
<keyword evidence="10" id="KW-1185">Reference proteome</keyword>
<feature type="transmembrane region" description="Helical" evidence="8">
    <location>
        <begin position="166"/>
        <end position="187"/>
    </location>
</feature>
<reference evidence="9" key="1">
    <citation type="submission" date="2022-06" db="EMBL/GenBank/DDBJ databases">
        <title>Ornithinimicrobium JY.X270.</title>
        <authorList>
            <person name="Huang Y."/>
        </authorList>
    </citation>
    <scope>NUCLEOTIDE SEQUENCE</scope>
    <source>
        <strain evidence="9">JY.X270</strain>
    </source>
</reference>
<feature type="transmembrane region" description="Helical" evidence="8">
    <location>
        <begin position="7"/>
        <end position="34"/>
    </location>
</feature>
<evidence type="ECO:0000313" key="9">
    <source>
        <dbReference type="EMBL" id="USQ75230.1"/>
    </source>
</evidence>
<accession>A0ABY4YG45</accession>
<dbReference type="PANTHER" id="PTHR30269:SF37">
    <property type="entry name" value="MEMBRANE TRANSPORTER PROTEIN"/>
    <property type="match status" value="1"/>
</dbReference>
<dbReference type="Proteomes" id="UP001056535">
    <property type="component" value="Chromosome"/>
</dbReference>
<proteinExistence type="inferred from homology"/>
<protein>
    <recommendedName>
        <fullName evidence="8">Probable membrane transporter protein</fullName>
    </recommendedName>
</protein>
<dbReference type="InterPro" id="IPR002781">
    <property type="entry name" value="TM_pro_TauE-like"/>
</dbReference>
<name>A0ABY4YG45_9MICO</name>
<feature type="transmembrane region" description="Helical" evidence="8">
    <location>
        <begin position="85"/>
        <end position="117"/>
    </location>
</feature>
<gene>
    <name evidence="9" type="ORF">NF557_11410</name>
</gene>
<feature type="transmembrane region" description="Helical" evidence="8">
    <location>
        <begin position="129"/>
        <end position="154"/>
    </location>
</feature>